<dbReference type="OrthoDB" id="132546at2157"/>
<reference evidence="3 4" key="1">
    <citation type="submission" date="2018-05" db="EMBL/GenBank/DDBJ databases">
        <title>Draft genome of Methanospirillum stamsii Pt1.</title>
        <authorList>
            <person name="Dueholm M.S."/>
            <person name="Nielsen P.H."/>
            <person name="Bakmann L.F."/>
            <person name="Otzen D.E."/>
        </authorList>
    </citation>
    <scope>NUCLEOTIDE SEQUENCE [LARGE SCALE GENOMIC DNA]</scope>
    <source>
        <strain evidence="3 4">Pt1</strain>
    </source>
</reference>
<feature type="domain" description="Glycosyltransferase subfamily 4-like N-terminal" evidence="2">
    <location>
        <begin position="15"/>
        <end position="203"/>
    </location>
</feature>
<protein>
    <submittedName>
        <fullName evidence="3">Glycosyltransferase family 1 protein</fullName>
    </submittedName>
</protein>
<dbReference type="Pfam" id="PF00534">
    <property type="entry name" value="Glycos_transf_1"/>
    <property type="match status" value="1"/>
</dbReference>
<dbReference type="InterPro" id="IPR028098">
    <property type="entry name" value="Glyco_trans_4-like_N"/>
</dbReference>
<dbReference type="GeneID" id="97611181"/>
<name>A0A2V2NBE7_9EURY</name>
<feature type="domain" description="Glycosyl transferase family 1" evidence="1">
    <location>
        <begin position="217"/>
        <end position="389"/>
    </location>
</feature>
<dbReference type="Gene3D" id="3.40.50.2000">
    <property type="entry name" value="Glycogen Phosphorylase B"/>
    <property type="match status" value="2"/>
</dbReference>
<dbReference type="GO" id="GO:0016757">
    <property type="term" value="F:glycosyltransferase activity"/>
    <property type="evidence" value="ECO:0007669"/>
    <property type="project" value="InterPro"/>
</dbReference>
<comment type="caution">
    <text evidence="3">The sequence shown here is derived from an EMBL/GenBank/DDBJ whole genome shotgun (WGS) entry which is preliminary data.</text>
</comment>
<dbReference type="InterPro" id="IPR050194">
    <property type="entry name" value="Glycosyltransferase_grp1"/>
</dbReference>
<keyword evidence="4" id="KW-1185">Reference proteome</keyword>
<dbReference type="RefSeq" id="WP_109940378.1">
    <property type="nucleotide sequence ID" value="NZ_CP176366.1"/>
</dbReference>
<dbReference type="CDD" id="cd03801">
    <property type="entry name" value="GT4_PimA-like"/>
    <property type="match status" value="1"/>
</dbReference>
<dbReference type="Proteomes" id="UP000245934">
    <property type="component" value="Unassembled WGS sequence"/>
</dbReference>
<evidence type="ECO:0000313" key="4">
    <source>
        <dbReference type="Proteomes" id="UP000245934"/>
    </source>
</evidence>
<sequence>MNIIFCIDEFPPVFWGGLGTYAREMTGRLSRRHVRPAVLSRNTGNLPLSDLWNGIPVYRPDVLKTNDIIPYLVPSGVESWNFPDQQFFMETIQYNQLGAYHYIRTFHQAKKHSFQLVVSHDWASATAGLIIRENLDIPFIFHFHSHEQGRMENPSQIITDIERMAAEKADAIITVSHAMKNALVKLGFQEEKIHVVHNGVDPDSFSPDLFTVDSISEFRSQTGVHDSPMILYVGRLTPVKGIENLIRAMPEIAREIPDVKLVVLGVGELENRLRSMTEELGLSDSIIFTCQHVSEQDLKMHYAACDCAVFPSKYEAFGIVCTEAMAMAKPVVAGVLGTSGFYEQVTIHGDEQNGFHVNPHSPEDIAKHLCILLKDPDMRKKFGLAGRKRIEKDFTWEVAADKTAAIYHQVHNPKQP</sequence>
<evidence type="ECO:0000259" key="1">
    <source>
        <dbReference type="Pfam" id="PF00534"/>
    </source>
</evidence>
<dbReference type="PANTHER" id="PTHR45947">
    <property type="entry name" value="SULFOQUINOVOSYL TRANSFERASE SQD2"/>
    <property type="match status" value="1"/>
</dbReference>
<evidence type="ECO:0000259" key="2">
    <source>
        <dbReference type="Pfam" id="PF13439"/>
    </source>
</evidence>
<organism evidence="3 4">
    <name type="scientific">Methanospirillum stamsii</name>
    <dbReference type="NCBI Taxonomy" id="1277351"/>
    <lineage>
        <taxon>Archaea</taxon>
        <taxon>Methanobacteriati</taxon>
        <taxon>Methanobacteriota</taxon>
        <taxon>Stenosarchaea group</taxon>
        <taxon>Methanomicrobia</taxon>
        <taxon>Methanomicrobiales</taxon>
        <taxon>Methanospirillaceae</taxon>
        <taxon>Methanospirillum</taxon>
    </lineage>
</organism>
<dbReference type="AlphaFoldDB" id="A0A2V2NBE7"/>
<dbReference type="PANTHER" id="PTHR45947:SF3">
    <property type="entry name" value="SULFOQUINOVOSYL TRANSFERASE SQD2"/>
    <property type="match status" value="1"/>
</dbReference>
<dbReference type="SUPFAM" id="SSF53756">
    <property type="entry name" value="UDP-Glycosyltransferase/glycogen phosphorylase"/>
    <property type="match status" value="1"/>
</dbReference>
<gene>
    <name evidence="3" type="ORF">DLD82_06880</name>
</gene>
<accession>A0A2V2NBE7</accession>
<dbReference type="Pfam" id="PF13439">
    <property type="entry name" value="Glyco_transf_4"/>
    <property type="match status" value="1"/>
</dbReference>
<dbReference type="EMBL" id="QGMZ01000014">
    <property type="protein sequence ID" value="PWR74946.1"/>
    <property type="molecule type" value="Genomic_DNA"/>
</dbReference>
<dbReference type="InterPro" id="IPR001296">
    <property type="entry name" value="Glyco_trans_1"/>
</dbReference>
<evidence type="ECO:0000313" key="3">
    <source>
        <dbReference type="EMBL" id="PWR74946.1"/>
    </source>
</evidence>
<proteinExistence type="predicted"/>
<keyword evidence="3" id="KW-0808">Transferase</keyword>